<feature type="domain" description="Thioredoxin" evidence="1">
    <location>
        <begin position="12"/>
        <end position="99"/>
    </location>
</feature>
<dbReference type="Gene3D" id="3.40.30.10">
    <property type="entry name" value="Glutaredoxin"/>
    <property type="match status" value="1"/>
</dbReference>
<evidence type="ECO:0000313" key="2">
    <source>
        <dbReference type="EMBL" id="MBE6269339.1"/>
    </source>
</evidence>
<dbReference type="Proteomes" id="UP000806522">
    <property type="component" value="Unassembled WGS sequence"/>
</dbReference>
<dbReference type="Pfam" id="PF00085">
    <property type="entry name" value="Thioredoxin"/>
    <property type="match status" value="1"/>
</dbReference>
<dbReference type="EMBL" id="SUYC01000001">
    <property type="protein sequence ID" value="MBE6269339.1"/>
    <property type="molecule type" value="Genomic_DNA"/>
</dbReference>
<dbReference type="EMBL" id="FRCJ01000001">
    <property type="protein sequence ID" value="SHL87877.1"/>
    <property type="molecule type" value="Genomic_DNA"/>
</dbReference>
<dbReference type="InterPro" id="IPR036249">
    <property type="entry name" value="Thioredoxin-like_sf"/>
</dbReference>
<evidence type="ECO:0000259" key="1">
    <source>
        <dbReference type="Pfam" id="PF00085"/>
    </source>
</evidence>
<dbReference type="Proteomes" id="UP000184280">
    <property type="component" value="Unassembled WGS sequence"/>
</dbReference>
<proteinExistence type="predicted"/>
<dbReference type="InterPro" id="IPR013766">
    <property type="entry name" value="Thioredoxin_domain"/>
</dbReference>
<sequence>MKHLTNIIDIEQTITDNGICLFYIKAPDCGVCNVMLDKVMRLADLFPSLTSFYTDITEEPLIAGQFLVYSGPTVLLLMDGKEVYRGSQFIDLEELEYNINRLLKLSEQ</sequence>
<organism evidence="3 4">
    <name type="scientific">Xylanibacter ruminicola</name>
    <name type="common">Prevotella ruminicola</name>
    <dbReference type="NCBI Taxonomy" id="839"/>
    <lineage>
        <taxon>Bacteria</taxon>
        <taxon>Pseudomonadati</taxon>
        <taxon>Bacteroidota</taxon>
        <taxon>Bacteroidia</taxon>
        <taxon>Bacteroidales</taxon>
        <taxon>Prevotellaceae</taxon>
        <taxon>Xylanibacter</taxon>
    </lineage>
</organism>
<gene>
    <name evidence="2" type="ORF">E7101_00055</name>
    <name evidence="3" type="ORF">SAMN04488494_0986</name>
</gene>
<protein>
    <submittedName>
        <fullName evidence="2 3">Thioredoxin</fullName>
    </submittedName>
</protein>
<name>A0A1M7E812_XYLRU</name>
<dbReference type="RefSeq" id="WP_028908273.1">
    <property type="nucleotide sequence ID" value="NZ_FOLF01000002.1"/>
</dbReference>
<evidence type="ECO:0000313" key="3">
    <source>
        <dbReference type="EMBL" id="SHL87877.1"/>
    </source>
</evidence>
<reference evidence="2" key="2">
    <citation type="submission" date="2019-04" db="EMBL/GenBank/DDBJ databases">
        <title>Evolution of Biomass-Degrading Anaerobic Consortia Revealed by Metagenomics.</title>
        <authorList>
            <person name="Peng X."/>
        </authorList>
    </citation>
    <scope>NUCLEOTIDE SEQUENCE</scope>
    <source>
        <strain evidence="2">SIG140</strain>
    </source>
</reference>
<reference evidence="3 4" key="1">
    <citation type="submission" date="2016-11" db="EMBL/GenBank/DDBJ databases">
        <authorList>
            <person name="Jaros S."/>
            <person name="Januszkiewicz K."/>
            <person name="Wedrychowicz H."/>
        </authorList>
    </citation>
    <scope>NUCLEOTIDE SEQUENCE [LARGE SCALE GENOMIC DNA]</scope>
    <source>
        <strain evidence="3 4">BPI-34</strain>
    </source>
</reference>
<evidence type="ECO:0000313" key="4">
    <source>
        <dbReference type="Proteomes" id="UP000184280"/>
    </source>
</evidence>
<dbReference type="OrthoDB" id="411356at2"/>
<dbReference type="SUPFAM" id="SSF52833">
    <property type="entry name" value="Thioredoxin-like"/>
    <property type="match status" value="1"/>
</dbReference>
<dbReference type="CDD" id="cd02947">
    <property type="entry name" value="TRX_family"/>
    <property type="match status" value="1"/>
</dbReference>
<dbReference type="AlphaFoldDB" id="A0A1M7E812"/>
<accession>A0A1M7E812</accession>